<reference evidence="1 2" key="1">
    <citation type="journal article" date="2013" name="Curr. Biol.">
        <title>The Genome of the Foraminiferan Reticulomyxa filosa.</title>
        <authorList>
            <person name="Glockner G."/>
            <person name="Hulsmann N."/>
            <person name="Schleicher M."/>
            <person name="Noegel A.A."/>
            <person name="Eichinger L."/>
            <person name="Gallinger C."/>
            <person name="Pawlowski J."/>
            <person name="Sierra R."/>
            <person name="Euteneuer U."/>
            <person name="Pillet L."/>
            <person name="Moustafa A."/>
            <person name="Platzer M."/>
            <person name="Groth M."/>
            <person name="Szafranski K."/>
            <person name="Schliwa M."/>
        </authorList>
    </citation>
    <scope>NUCLEOTIDE SEQUENCE [LARGE SCALE GENOMIC DNA]</scope>
</reference>
<name>X6LG15_RETFI</name>
<dbReference type="Proteomes" id="UP000023152">
    <property type="component" value="Unassembled WGS sequence"/>
</dbReference>
<gene>
    <name evidence="1" type="ORF">RFI_36934</name>
</gene>
<dbReference type="InterPro" id="IPR015943">
    <property type="entry name" value="WD40/YVTN_repeat-like_dom_sf"/>
</dbReference>
<dbReference type="SUPFAM" id="SSF50978">
    <property type="entry name" value="WD40 repeat-like"/>
    <property type="match status" value="1"/>
</dbReference>
<dbReference type="Gene3D" id="2.130.10.10">
    <property type="entry name" value="YVTN repeat-like/Quinoprotein amine dehydrogenase"/>
    <property type="match status" value="1"/>
</dbReference>
<sequence>MTPTKTESFRRWYLDGEKCVFRAFLSKPFKPARETGSLLFVQHEYCDKFAFTNFCWCKNDTNIFATVDCRGNVYEFNLKNWTLNNKAQKLVSKLNTSHMEEITLLKYQKLNDSYLLVSHSQDRTIIWSTSPERYIPLQTLEYNNMQYCLVANISYINIPWIITCLNDGAIFWNFSSLDGGHWYRELVLKYRNDGEALRKYLGESFTNMKLCCADLLQFAHEHDNNNETAERYHDRYYFATAGKGGPYIYVWTFSVLWSECYNITEPVLWKVIELPSAFKKICQIHFIRPSKKLLVLGSKGTVLCTAIDTLDVLFTIERSQKKITRFELCEENKMTTKKLLCIMNDGSLELLSLSYLLSKHSKTTEPLVVSDTVSPKVDASSQQLIQSLLSTFGGSTVQNTECTHSMNDSVPSHTIGEFKNNNSWPQSTRQKLKTNLVIFAAFAKFSGFFLHCLSMNKKIADFLENFEALHRRGIHGKWKSVKIDKYNRNENKMKLQLSLLSHWSNVLAEVKDLPKFVAPFVVHLKEMSNRQYAFEVLMSILHAFGTFWFETWPEPSPTLIGKWKNILKHVDDQLFQYCCKHQVNNELSAFYLLKLF</sequence>
<evidence type="ECO:0000313" key="1">
    <source>
        <dbReference type="EMBL" id="ETO00509.1"/>
    </source>
</evidence>
<organism evidence="1 2">
    <name type="scientific">Reticulomyxa filosa</name>
    <dbReference type="NCBI Taxonomy" id="46433"/>
    <lineage>
        <taxon>Eukaryota</taxon>
        <taxon>Sar</taxon>
        <taxon>Rhizaria</taxon>
        <taxon>Retaria</taxon>
        <taxon>Foraminifera</taxon>
        <taxon>Monothalamids</taxon>
        <taxon>Reticulomyxidae</taxon>
        <taxon>Reticulomyxa</taxon>
    </lineage>
</organism>
<dbReference type="AlphaFoldDB" id="X6LG15"/>
<dbReference type="EMBL" id="ASPP01040838">
    <property type="protein sequence ID" value="ETO00509.1"/>
    <property type="molecule type" value="Genomic_DNA"/>
</dbReference>
<evidence type="ECO:0000313" key="2">
    <source>
        <dbReference type="Proteomes" id="UP000023152"/>
    </source>
</evidence>
<dbReference type="InterPro" id="IPR036322">
    <property type="entry name" value="WD40_repeat_dom_sf"/>
</dbReference>
<comment type="caution">
    <text evidence="1">The sequence shown here is derived from an EMBL/GenBank/DDBJ whole genome shotgun (WGS) entry which is preliminary data.</text>
</comment>
<keyword evidence="2" id="KW-1185">Reference proteome</keyword>
<accession>X6LG15</accession>
<protein>
    <submittedName>
        <fullName evidence="1">Uncharacterized protein</fullName>
    </submittedName>
</protein>
<proteinExistence type="predicted"/>